<name>A0AAW2HWX6_9NEOP</name>
<dbReference type="GO" id="GO:0005739">
    <property type="term" value="C:mitochondrion"/>
    <property type="evidence" value="ECO:0007669"/>
    <property type="project" value="TreeGrafter"/>
</dbReference>
<dbReference type="InterPro" id="IPR038538">
    <property type="entry name" value="MTERF_sf"/>
</dbReference>
<dbReference type="AlphaFoldDB" id="A0AAW2HWX6"/>
<evidence type="ECO:0008006" key="4">
    <source>
        <dbReference type="Google" id="ProtNLM"/>
    </source>
</evidence>
<evidence type="ECO:0000313" key="3">
    <source>
        <dbReference type="EMBL" id="KAL0274449.1"/>
    </source>
</evidence>
<accession>A0AAW2HWX6</accession>
<evidence type="ECO:0000256" key="1">
    <source>
        <dbReference type="ARBA" id="ARBA00007692"/>
    </source>
</evidence>
<evidence type="ECO:0000256" key="2">
    <source>
        <dbReference type="ARBA" id="ARBA00022946"/>
    </source>
</evidence>
<dbReference type="Gene3D" id="1.25.70.10">
    <property type="entry name" value="Transcription termination factor 3, mitochondrial"/>
    <property type="match status" value="1"/>
</dbReference>
<dbReference type="PANTHER" id="PTHR13068:SF112">
    <property type="entry name" value="TRANSCRIPTION TERMINATION FACTOR 3, MITOCHONDRIAL"/>
    <property type="match status" value="1"/>
</dbReference>
<dbReference type="EMBL" id="JARGDH010000003">
    <property type="protein sequence ID" value="KAL0274449.1"/>
    <property type="molecule type" value="Genomic_DNA"/>
</dbReference>
<protein>
    <recommendedName>
        <fullName evidence="4">Transcription termination factor 3, mitochondrial</fullName>
    </recommendedName>
</protein>
<comment type="similarity">
    <text evidence="1">Belongs to the mTERF family.</text>
</comment>
<dbReference type="GO" id="GO:0003676">
    <property type="term" value="F:nucleic acid binding"/>
    <property type="evidence" value="ECO:0007669"/>
    <property type="project" value="InterPro"/>
</dbReference>
<dbReference type="InterPro" id="IPR003690">
    <property type="entry name" value="MTERF"/>
</dbReference>
<comment type="caution">
    <text evidence="3">The sequence shown here is derived from an EMBL/GenBank/DDBJ whole genome shotgun (WGS) entry which is preliminary data.</text>
</comment>
<reference evidence="3" key="1">
    <citation type="journal article" date="2024" name="Gigascience">
        <title>Chromosome-level genome of the poultry shaft louse Menopon gallinae provides insight into the host-switching and adaptive evolution of parasitic lice.</title>
        <authorList>
            <person name="Xu Y."/>
            <person name="Ma L."/>
            <person name="Liu S."/>
            <person name="Liang Y."/>
            <person name="Liu Q."/>
            <person name="He Z."/>
            <person name="Tian L."/>
            <person name="Duan Y."/>
            <person name="Cai W."/>
            <person name="Li H."/>
            <person name="Song F."/>
        </authorList>
    </citation>
    <scope>NUCLEOTIDE SEQUENCE</scope>
    <source>
        <strain evidence="3">Cailab_2023a</strain>
    </source>
</reference>
<sequence>MTAFKVVSGFFSRAAINGLCNVHGRIYSRSKNGRKITGWSSDLPQSAHSVNLPQEEVASRIDRIRIPVVTDLPTAVEQSSLLQKLVDMGVNLHRLKYNPGLCKFLIGADYEKDIAPFLQFLESNGVSQECLPVFISRNPDIFLCDLDDLQVRINYLESKKFTKEMIANIITKNPKWLLFEVKFIDSRLGYLQNSLNLSGDEIRKLAVIFPRVMNIKKELLELNLFTIKEELGLEKPDIKKIVFEVPNILRIDNDTLIATFRFLLNHMGIQEHLLIGQPKILTCRAHVLSARHHFLCKLGRAQYNPKLPGYVPLSDLCCTNDLEFCKNIAKVPLDDFYKFLKSL</sequence>
<dbReference type="GO" id="GO:0061668">
    <property type="term" value="P:mitochondrial ribosome assembly"/>
    <property type="evidence" value="ECO:0007669"/>
    <property type="project" value="TreeGrafter"/>
</dbReference>
<keyword evidence="2" id="KW-0809">Transit peptide</keyword>
<gene>
    <name evidence="3" type="ORF">PYX00_006869</name>
</gene>
<dbReference type="SMART" id="SM00733">
    <property type="entry name" value="Mterf"/>
    <property type="match status" value="5"/>
</dbReference>
<organism evidence="3">
    <name type="scientific">Menopon gallinae</name>
    <name type="common">poultry shaft louse</name>
    <dbReference type="NCBI Taxonomy" id="328185"/>
    <lineage>
        <taxon>Eukaryota</taxon>
        <taxon>Metazoa</taxon>
        <taxon>Ecdysozoa</taxon>
        <taxon>Arthropoda</taxon>
        <taxon>Hexapoda</taxon>
        <taxon>Insecta</taxon>
        <taxon>Pterygota</taxon>
        <taxon>Neoptera</taxon>
        <taxon>Paraneoptera</taxon>
        <taxon>Psocodea</taxon>
        <taxon>Troctomorpha</taxon>
        <taxon>Phthiraptera</taxon>
        <taxon>Amblycera</taxon>
        <taxon>Menoponidae</taxon>
        <taxon>Menopon</taxon>
    </lineage>
</organism>
<dbReference type="Pfam" id="PF02536">
    <property type="entry name" value="mTERF"/>
    <property type="match status" value="1"/>
</dbReference>
<dbReference type="PANTHER" id="PTHR13068">
    <property type="entry name" value="CGI-12 PROTEIN-RELATED"/>
    <property type="match status" value="1"/>
</dbReference>
<proteinExistence type="inferred from homology"/>
<dbReference type="GO" id="GO:0006390">
    <property type="term" value="P:mitochondrial transcription"/>
    <property type="evidence" value="ECO:0007669"/>
    <property type="project" value="TreeGrafter"/>
</dbReference>